<organism evidence="3 4">
    <name type="scientific">Rubidibacter lacunae KORDI 51-2</name>
    <dbReference type="NCBI Taxonomy" id="582515"/>
    <lineage>
        <taxon>Bacteria</taxon>
        <taxon>Bacillati</taxon>
        <taxon>Cyanobacteriota</taxon>
        <taxon>Cyanophyceae</taxon>
        <taxon>Oscillatoriophycideae</taxon>
        <taxon>Chroococcales</taxon>
        <taxon>Aphanothecaceae</taxon>
        <taxon>Rubidibacter</taxon>
    </lineage>
</organism>
<dbReference type="AlphaFoldDB" id="U5DJM6"/>
<accession>U5DJM6</accession>
<proteinExistence type="predicted"/>
<feature type="chain" id="PRO_5004658875" description="Type six secretion immunity 3 domain-containing protein" evidence="1">
    <location>
        <begin position="25"/>
        <end position="153"/>
    </location>
</feature>
<keyword evidence="4" id="KW-1185">Reference proteome</keyword>
<gene>
    <name evidence="3" type="ORF">KR51_00023530</name>
</gene>
<reference evidence="3 4" key="1">
    <citation type="submission" date="2013-05" db="EMBL/GenBank/DDBJ databases">
        <title>Draft genome sequence of Rubidibacter lacunae KORDI 51-2.</title>
        <authorList>
            <person name="Choi D.H."/>
            <person name="Noh J.H."/>
            <person name="Kwon K.-K."/>
            <person name="Lee J.-H."/>
            <person name="Ryu J.-Y."/>
        </authorList>
    </citation>
    <scope>NUCLEOTIDE SEQUENCE [LARGE SCALE GENOMIC DNA]</scope>
    <source>
        <strain evidence="3 4">KORDI 51-2</strain>
    </source>
</reference>
<dbReference type="InterPro" id="IPR054004">
    <property type="entry name" value="Tsi3"/>
</dbReference>
<dbReference type="Proteomes" id="UP000016960">
    <property type="component" value="Unassembled WGS sequence"/>
</dbReference>
<keyword evidence="1" id="KW-0732">Signal</keyword>
<feature type="domain" description="Type six secretion immunity 3" evidence="2">
    <location>
        <begin position="44"/>
        <end position="151"/>
    </location>
</feature>
<protein>
    <recommendedName>
        <fullName evidence="2">Type six secretion immunity 3 domain-containing protein</fullName>
    </recommendedName>
</protein>
<dbReference type="InParanoid" id="U5DJM6"/>
<evidence type="ECO:0000313" key="3">
    <source>
        <dbReference type="EMBL" id="ERN41092.1"/>
    </source>
</evidence>
<feature type="signal peptide" evidence="1">
    <location>
        <begin position="1"/>
        <end position="24"/>
    </location>
</feature>
<dbReference type="Pfam" id="PF22211">
    <property type="entry name" value="Tsi3"/>
    <property type="match status" value="1"/>
</dbReference>
<dbReference type="PROSITE" id="PS51257">
    <property type="entry name" value="PROKAR_LIPOPROTEIN"/>
    <property type="match status" value="1"/>
</dbReference>
<evidence type="ECO:0000256" key="1">
    <source>
        <dbReference type="SAM" id="SignalP"/>
    </source>
</evidence>
<sequence>MAKRRLTLPVALIGLTVLVSTGCAQEVRTVLVQHQFAIGDRSFSISLPPEFQRNPNVPFVEFRTPRERTDRYLRFTAEIPSLEGSHNQIRLRQGGKLRFSVITSGVGSGGTEVELFGFIVLDSKTIGINAHDQDEFSPNPKWCIEYLHTLRVK</sequence>
<name>U5DJM6_9CHRO</name>
<comment type="caution">
    <text evidence="3">The sequence shown here is derived from an EMBL/GenBank/DDBJ whole genome shotgun (WGS) entry which is preliminary data.</text>
</comment>
<evidence type="ECO:0000313" key="4">
    <source>
        <dbReference type="Proteomes" id="UP000016960"/>
    </source>
</evidence>
<evidence type="ECO:0000259" key="2">
    <source>
        <dbReference type="Pfam" id="PF22211"/>
    </source>
</evidence>
<dbReference type="EMBL" id="ASSJ01000055">
    <property type="protein sequence ID" value="ERN41092.1"/>
    <property type="molecule type" value="Genomic_DNA"/>
</dbReference>